<dbReference type="InterPro" id="IPR009057">
    <property type="entry name" value="Homeodomain-like_sf"/>
</dbReference>
<dbReference type="Pfam" id="PF01527">
    <property type="entry name" value="HTH_Tnp_1"/>
    <property type="match status" value="1"/>
</dbReference>
<dbReference type="RefSeq" id="WP_090975243.1">
    <property type="nucleotide sequence ID" value="NZ_FOLL01000038.1"/>
</dbReference>
<dbReference type="OrthoDB" id="1495855at2"/>
<dbReference type="Gene3D" id="1.10.10.60">
    <property type="entry name" value="Homeodomain-like"/>
    <property type="match status" value="1"/>
</dbReference>
<dbReference type="NCBIfam" id="NF047593">
    <property type="entry name" value="IS66_ISAeme5_TnpA"/>
    <property type="match status" value="1"/>
</dbReference>
<dbReference type="PANTHER" id="PTHR33609">
    <property type="entry name" value="LOW CALCIUM RESPONSE LOCUS PROTEIN S"/>
    <property type="match status" value="1"/>
</dbReference>
<dbReference type="GO" id="GO:0006313">
    <property type="term" value="P:DNA transposition"/>
    <property type="evidence" value="ECO:0007669"/>
    <property type="project" value="InterPro"/>
</dbReference>
<evidence type="ECO:0000313" key="1">
    <source>
        <dbReference type="EMBL" id="SFC85195.1"/>
    </source>
</evidence>
<dbReference type="STRING" id="623281.SAMN05421747_1389"/>
<proteinExistence type="predicted"/>
<dbReference type="PANTHER" id="PTHR33609:SF1">
    <property type="entry name" value="TRANSPOSASE"/>
    <property type="match status" value="1"/>
</dbReference>
<evidence type="ECO:0000313" key="2">
    <source>
        <dbReference type="Proteomes" id="UP000199577"/>
    </source>
</evidence>
<dbReference type="InterPro" id="IPR052546">
    <property type="entry name" value="Transposase_8_domain"/>
</dbReference>
<dbReference type="SUPFAM" id="SSF46689">
    <property type="entry name" value="Homeodomain-like"/>
    <property type="match status" value="1"/>
</dbReference>
<keyword evidence="2" id="KW-1185">Reference proteome</keyword>
<accession>A0A1I1MJB8</accession>
<protein>
    <submittedName>
        <fullName evidence="1">Putative transposase</fullName>
    </submittedName>
</protein>
<reference evidence="1 2" key="1">
    <citation type="submission" date="2016-10" db="EMBL/GenBank/DDBJ databases">
        <authorList>
            <person name="de Groot N.N."/>
        </authorList>
    </citation>
    <scope>NUCLEOTIDE SEQUENCE [LARGE SCALE GENOMIC DNA]</scope>
    <source>
        <strain evidence="1 2">DSM 22900</strain>
    </source>
</reference>
<sequence>MKKSRFSESQIIKILKQQETGVSVTDICREHGISQGTFYGWKSKYSGMDAPQLKQMKDMERELAQYKKIVAELTLQNTVLKDVIEKKL</sequence>
<dbReference type="GO" id="GO:0003677">
    <property type="term" value="F:DNA binding"/>
    <property type="evidence" value="ECO:0007669"/>
    <property type="project" value="InterPro"/>
</dbReference>
<dbReference type="Proteomes" id="UP000199577">
    <property type="component" value="Unassembled WGS sequence"/>
</dbReference>
<dbReference type="GO" id="GO:0004803">
    <property type="term" value="F:transposase activity"/>
    <property type="evidence" value="ECO:0007669"/>
    <property type="project" value="InterPro"/>
</dbReference>
<gene>
    <name evidence="1" type="ORF">SAMN05421747_1389</name>
</gene>
<dbReference type="AlphaFoldDB" id="A0A1I1MJB8"/>
<dbReference type="InterPro" id="IPR002514">
    <property type="entry name" value="Transposase_8"/>
</dbReference>
<dbReference type="EMBL" id="FOLL01000038">
    <property type="protein sequence ID" value="SFC85195.1"/>
    <property type="molecule type" value="Genomic_DNA"/>
</dbReference>
<organism evidence="1 2">
    <name type="scientific">Parapedobacter composti</name>
    <dbReference type="NCBI Taxonomy" id="623281"/>
    <lineage>
        <taxon>Bacteria</taxon>
        <taxon>Pseudomonadati</taxon>
        <taxon>Bacteroidota</taxon>
        <taxon>Sphingobacteriia</taxon>
        <taxon>Sphingobacteriales</taxon>
        <taxon>Sphingobacteriaceae</taxon>
        <taxon>Parapedobacter</taxon>
    </lineage>
</organism>
<name>A0A1I1MJB8_9SPHI</name>